<dbReference type="SMART" id="SM00028">
    <property type="entry name" value="TPR"/>
    <property type="match status" value="4"/>
</dbReference>
<proteinExistence type="predicted"/>
<keyword evidence="2 3" id="KW-0802">TPR repeat</keyword>
<name>A0A9X2W2K7_9SPHN</name>
<dbReference type="InterPro" id="IPR019734">
    <property type="entry name" value="TPR_rpt"/>
</dbReference>
<evidence type="ECO:0000256" key="1">
    <source>
        <dbReference type="ARBA" id="ARBA00022737"/>
    </source>
</evidence>
<dbReference type="InterPro" id="IPR011990">
    <property type="entry name" value="TPR-like_helical_dom_sf"/>
</dbReference>
<keyword evidence="1" id="KW-0677">Repeat</keyword>
<accession>A0A9X2W2K7</accession>
<protein>
    <submittedName>
        <fullName evidence="4">Tetratricopeptide repeat protein</fullName>
    </submittedName>
</protein>
<dbReference type="Proteomes" id="UP001142648">
    <property type="component" value="Unassembled WGS sequence"/>
</dbReference>
<dbReference type="InterPro" id="IPR012668">
    <property type="entry name" value="CHP02466"/>
</dbReference>
<dbReference type="PANTHER" id="PTHR44943:SF8">
    <property type="entry name" value="TPR REPEAT-CONTAINING PROTEIN MJ0263"/>
    <property type="match status" value="1"/>
</dbReference>
<evidence type="ECO:0000313" key="5">
    <source>
        <dbReference type="Proteomes" id="UP001142648"/>
    </source>
</evidence>
<dbReference type="PROSITE" id="PS50005">
    <property type="entry name" value="TPR"/>
    <property type="match status" value="1"/>
</dbReference>
<dbReference type="Gene3D" id="2.60.120.620">
    <property type="entry name" value="q2cbj1_9rhob like domain"/>
    <property type="match status" value="1"/>
</dbReference>
<feature type="repeat" description="TPR" evidence="3">
    <location>
        <begin position="38"/>
        <end position="71"/>
    </location>
</feature>
<evidence type="ECO:0000256" key="3">
    <source>
        <dbReference type="PROSITE-ProRule" id="PRU00339"/>
    </source>
</evidence>
<organism evidence="4 5">
    <name type="scientific">Tsuneonella litorea</name>
    <dbReference type="NCBI Taxonomy" id="2976475"/>
    <lineage>
        <taxon>Bacteria</taxon>
        <taxon>Pseudomonadati</taxon>
        <taxon>Pseudomonadota</taxon>
        <taxon>Alphaproteobacteria</taxon>
        <taxon>Sphingomonadales</taxon>
        <taxon>Erythrobacteraceae</taxon>
        <taxon>Tsuneonella</taxon>
    </lineage>
</organism>
<sequence>MTEAAVLASRAAALAANGDDAGASIAFEEALKRFPGDPRLFNSAGNFHAEAGRAQRALEMFERALAIDPRLHEAAKNAAITLQGLGRVEEAIALLRTRERDLGRDASYWTLRANAEQQAGRLPEAGNSFARAITIDGADPDALKGRARVSLERGEARAVEDYERALARNPGDPYLVRDYAYALHEAGLPSEARTVAELLVEGQPGWPEALGLLASLRWAAGEGDRFDDHFAQAADRAASPDVHLAWADTLSGIDRPARAAEVLAVARGKWPGDARLALAEAVALGESGAAERAEAAFSTANEPPSPEWAVERTRNLLRLGRPEAAETLLGPVAEADLGNVAAWALRDLCWRATGDARHRWLHGQDGLIRTVPLALPGHDRVRDLLDRIHARSARPIGQSVKDGSQTRGALFARAEPEIALIERAILSALETYRSGLPPADARHPLLAFRDAPWKITGSWSILLQGEGHHAAHVHPLGVISSAAYFSVPAEVDEPERPGWLELGRPPPSLGIDLGPLAVVRPREGTCVLFPSTLFHGTRPIGTGRRMTVAFDVTA</sequence>
<evidence type="ECO:0000256" key="2">
    <source>
        <dbReference type="ARBA" id="ARBA00022803"/>
    </source>
</evidence>
<dbReference type="EMBL" id="JAOAMV010000005">
    <property type="protein sequence ID" value="MCT2559671.1"/>
    <property type="molecule type" value="Genomic_DNA"/>
</dbReference>
<dbReference type="RefSeq" id="WP_259962576.1">
    <property type="nucleotide sequence ID" value="NZ_JAOAMV010000005.1"/>
</dbReference>
<dbReference type="AlphaFoldDB" id="A0A9X2W2K7"/>
<comment type="caution">
    <text evidence="4">The sequence shown here is derived from an EMBL/GenBank/DDBJ whole genome shotgun (WGS) entry which is preliminary data.</text>
</comment>
<dbReference type="Pfam" id="PF14559">
    <property type="entry name" value="TPR_19"/>
    <property type="match status" value="2"/>
</dbReference>
<keyword evidence="5" id="KW-1185">Reference proteome</keyword>
<gene>
    <name evidence="4" type="ORF">N0B51_11840</name>
</gene>
<dbReference type="InterPro" id="IPR051685">
    <property type="entry name" value="Ycf3/AcsC/BcsC/TPR_MFPF"/>
</dbReference>
<reference evidence="4" key="1">
    <citation type="submission" date="2022-09" db="EMBL/GenBank/DDBJ databases">
        <title>The genome sequence of Tsuneonella sp. YG55.</title>
        <authorList>
            <person name="Liu Y."/>
        </authorList>
    </citation>
    <scope>NUCLEOTIDE SEQUENCE</scope>
    <source>
        <strain evidence="4">YG55</strain>
    </source>
</reference>
<dbReference type="Pfam" id="PF13759">
    <property type="entry name" value="2OG-FeII_Oxy_5"/>
    <property type="match status" value="1"/>
</dbReference>
<dbReference type="SUPFAM" id="SSF48452">
    <property type="entry name" value="TPR-like"/>
    <property type="match status" value="2"/>
</dbReference>
<dbReference type="PANTHER" id="PTHR44943">
    <property type="entry name" value="CELLULOSE SYNTHASE OPERON PROTEIN C"/>
    <property type="match status" value="1"/>
</dbReference>
<evidence type="ECO:0000313" key="4">
    <source>
        <dbReference type="EMBL" id="MCT2559671.1"/>
    </source>
</evidence>
<dbReference type="Gene3D" id="1.25.40.10">
    <property type="entry name" value="Tetratricopeptide repeat domain"/>
    <property type="match status" value="2"/>
</dbReference>